<comment type="caution">
    <text evidence="2">The sequence shown here is derived from an EMBL/GenBank/DDBJ whole genome shotgun (WGS) entry which is preliminary data.</text>
</comment>
<reference evidence="1" key="1">
    <citation type="submission" date="2018-10" db="EMBL/GenBank/DDBJ databases">
        <authorList>
            <person name="Fan Y."/>
            <person name="Timp W."/>
            <person name="Bergman Y."/>
            <person name="Tamma P."/>
            <person name="Simner P."/>
        </authorList>
    </citation>
    <scope>NUCLEOTIDE SEQUENCE</scope>
    <source>
        <strain evidence="1">KLPN_104</strain>
    </source>
</reference>
<dbReference type="EMBL" id="VSSY01000016">
    <property type="protein sequence ID" value="TYL76796.1"/>
    <property type="molecule type" value="Genomic_DNA"/>
</dbReference>
<proteinExistence type="predicted"/>
<reference evidence="1 3" key="2">
    <citation type="journal article" date="2019" name="Antimicrob. Agents Chemother.">
        <title>Applying Rapid Whole Genome Sequencing to Predict Phenotypic Antimicrobial Susceptibility Testing Results Among Carbapenem-Resistant Klebsiella pneumoniae Clinical Isolates.</title>
        <authorList>
            <person name="Tamma P.D."/>
            <person name="Fan Y."/>
            <person name="Bergman Y."/>
            <person name="Pertea G."/>
            <person name="Kazmi A."/>
            <person name="Lewis S."/>
            <person name="Carroll K.C."/>
            <person name="Schatz M.C."/>
            <person name="Timp W."/>
            <person name="Simner P.J."/>
        </authorList>
    </citation>
    <scope>NUCLEOTIDE SEQUENCE [LARGE SCALE GENOMIC DNA]</scope>
    <source>
        <strain evidence="1 3">KLPN_104</strain>
    </source>
</reference>
<dbReference type="EMBL" id="RDAM01000001">
    <property type="protein sequence ID" value="RRF09019.1"/>
    <property type="molecule type" value="Genomic_DNA"/>
</dbReference>
<dbReference type="Proteomes" id="UP000322977">
    <property type="component" value="Unassembled WGS sequence"/>
</dbReference>
<organism evidence="2 4">
    <name type="scientific">Klebsiella pneumoniae</name>
    <dbReference type="NCBI Taxonomy" id="573"/>
    <lineage>
        <taxon>Bacteria</taxon>
        <taxon>Pseudomonadati</taxon>
        <taxon>Pseudomonadota</taxon>
        <taxon>Gammaproteobacteria</taxon>
        <taxon>Enterobacterales</taxon>
        <taxon>Enterobacteriaceae</taxon>
        <taxon>Klebsiella/Raoultella group</taxon>
        <taxon>Klebsiella</taxon>
        <taxon>Klebsiella pneumoniae complex</taxon>
    </lineage>
</organism>
<evidence type="ECO:0000313" key="4">
    <source>
        <dbReference type="Proteomes" id="UP000322977"/>
    </source>
</evidence>
<dbReference type="RefSeq" id="WP_004141496.1">
    <property type="nucleotide sequence ID" value="NZ_AP022527.1"/>
</dbReference>
<dbReference type="Proteomes" id="UP000275975">
    <property type="component" value="Unassembled WGS sequence"/>
</dbReference>
<dbReference type="AlphaFoldDB" id="A0A3P2JU90"/>
<evidence type="ECO:0000313" key="2">
    <source>
        <dbReference type="EMBL" id="TYL76796.1"/>
    </source>
</evidence>
<name>A0A3P2JU90_KLEPN</name>
<evidence type="ECO:0000313" key="1">
    <source>
        <dbReference type="EMBL" id="RRF09019.1"/>
    </source>
</evidence>
<accession>A0A3P2JU90</accession>
<sequence>MINRESNASSIPELTGFNVSHSALTRQVFLNATFTDNMASVPHWPLKEFPDLFCCISRDRAEALLHQLQRAIDYLDAGMDSPSLFLIDDDL</sequence>
<gene>
    <name evidence="1" type="ORF">EAO17_23995</name>
    <name evidence="2" type="ORF">FXN67_17835</name>
</gene>
<protein>
    <submittedName>
        <fullName evidence="2">Uncharacterized protein</fullName>
    </submittedName>
</protein>
<evidence type="ECO:0000313" key="3">
    <source>
        <dbReference type="Proteomes" id="UP000275975"/>
    </source>
</evidence>
<reference evidence="2 4" key="3">
    <citation type="submission" date="2019-08" db="EMBL/GenBank/DDBJ databases">
        <title>Phenotypic and genetic characterization of extended-spectrum b-lactamase-producing hypermucoviscous Klebsiella pneumoniae from Chile.</title>
        <authorList>
            <person name="Morales-Leon F."/>
            <person name="Caro C."/>
            <person name="Opazo-Capurro A."/>
            <person name="Lincopan N."/>
            <person name="Dominguez-Yevenes M."/>
            <person name="Lima C."/>
            <person name="Bello-Toledo H."/>
            <person name="Gonzalez-Rocha G."/>
        </authorList>
    </citation>
    <scope>NUCLEOTIDE SEQUENCE [LARGE SCALE GENOMIC DNA]</scope>
    <source>
        <strain evidence="2 4">UCO-494</strain>
    </source>
</reference>